<evidence type="ECO:0000256" key="6">
    <source>
        <dbReference type="ARBA" id="ARBA00022989"/>
    </source>
</evidence>
<evidence type="ECO:0000313" key="10">
    <source>
        <dbReference type="Proteomes" id="UP000029734"/>
    </source>
</evidence>
<dbReference type="eggNOG" id="COG4512">
    <property type="taxonomic scope" value="Bacteria"/>
</dbReference>
<keyword evidence="1" id="KW-1003">Cell membrane</keyword>
<evidence type="ECO:0008006" key="11">
    <source>
        <dbReference type="Google" id="ProtNLM"/>
    </source>
</evidence>
<gene>
    <name evidence="9" type="ORF">PWYN_23355</name>
</gene>
<keyword evidence="7 8" id="KW-0472">Membrane</keyword>
<evidence type="ECO:0000256" key="3">
    <source>
        <dbReference type="ARBA" id="ARBA00022670"/>
    </source>
</evidence>
<dbReference type="OrthoDB" id="2666767at2"/>
<name>A0A098M679_9BACL</name>
<reference evidence="9 10" key="2">
    <citation type="submission" date="2014-10" db="EMBL/GenBank/DDBJ databases">
        <title>Comparative genomics of the Paenibacillus odorifer group.</title>
        <authorList>
            <person name="Tsai Y.-C."/>
            <person name="Martin N."/>
            <person name="Korlach J."/>
            <person name="Wiedmann M."/>
        </authorList>
    </citation>
    <scope>NUCLEOTIDE SEQUENCE [LARGE SCALE GENOMIC DNA]</scope>
    <source>
        <strain evidence="9 10">DSM 18334</strain>
    </source>
</reference>
<dbReference type="Proteomes" id="UP000029734">
    <property type="component" value="Unassembled WGS sequence"/>
</dbReference>
<dbReference type="InterPro" id="IPR006741">
    <property type="entry name" value="AgrB"/>
</dbReference>
<feature type="transmembrane region" description="Helical" evidence="8">
    <location>
        <begin position="78"/>
        <end position="96"/>
    </location>
</feature>
<keyword evidence="2" id="KW-0673">Quorum sensing</keyword>
<keyword evidence="4 8" id="KW-0812">Transmembrane</keyword>
<evidence type="ECO:0000256" key="4">
    <source>
        <dbReference type="ARBA" id="ARBA00022692"/>
    </source>
</evidence>
<dbReference type="EMBL" id="JQCR01000003">
    <property type="protein sequence ID" value="KGE17543.1"/>
    <property type="molecule type" value="Genomic_DNA"/>
</dbReference>
<dbReference type="GO" id="GO:0006508">
    <property type="term" value="P:proteolysis"/>
    <property type="evidence" value="ECO:0007669"/>
    <property type="project" value="UniProtKB-KW"/>
</dbReference>
<protein>
    <recommendedName>
        <fullName evidence="11">Accessory gene regulator AgrB</fullName>
    </recommendedName>
</protein>
<feature type="transmembrane region" description="Helical" evidence="8">
    <location>
        <begin position="29"/>
        <end position="47"/>
    </location>
</feature>
<accession>A0A098M679</accession>
<dbReference type="GO" id="GO:0016020">
    <property type="term" value="C:membrane"/>
    <property type="evidence" value="ECO:0007669"/>
    <property type="project" value="InterPro"/>
</dbReference>
<evidence type="ECO:0000256" key="7">
    <source>
        <dbReference type="ARBA" id="ARBA00023136"/>
    </source>
</evidence>
<comment type="caution">
    <text evidence="9">The sequence shown here is derived from an EMBL/GenBank/DDBJ whole genome shotgun (WGS) entry which is preliminary data.</text>
</comment>
<evidence type="ECO:0000256" key="2">
    <source>
        <dbReference type="ARBA" id="ARBA00022654"/>
    </source>
</evidence>
<evidence type="ECO:0000256" key="8">
    <source>
        <dbReference type="SAM" id="Phobius"/>
    </source>
</evidence>
<evidence type="ECO:0000313" key="9">
    <source>
        <dbReference type="EMBL" id="KGE17543.1"/>
    </source>
</evidence>
<keyword evidence="3" id="KW-0645">Protease</keyword>
<reference evidence="9 10" key="1">
    <citation type="submission" date="2014-08" db="EMBL/GenBank/DDBJ databases">
        <authorList>
            <person name="den Bakker H.C."/>
        </authorList>
    </citation>
    <scope>NUCLEOTIDE SEQUENCE [LARGE SCALE GENOMIC DNA]</scope>
    <source>
        <strain evidence="9 10">DSM 18334</strain>
    </source>
</reference>
<feature type="transmembrane region" description="Helical" evidence="8">
    <location>
        <begin position="138"/>
        <end position="161"/>
    </location>
</feature>
<keyword evidence="5" id="KW-0378">Hydrolase</keyword>
<keyword evidence="6 8" id="KW-1133">Transmembrane helix</keyword>
<dbReference type="RefSeq" id="WP_036656526.1">
    <property type="nucleotide sequence ID" value="NZ_JQCR01000003.1"/>
</dbReference>
<organism evidence="9 10">
    <name type="scientific">Paenibacillus wynnii</name>
    <dbReference type="NCBI Taxonomy" id="268407"/>
    <lineage>
        <taxon>Bacteria</taxon>
        <taxon>Bacillati</taxon>
        <taxon>Bacillota</taxon>
        <taxon>Bacilli</taxon>
        <taxon>Bacillales</taxon>
        <taxon>Paenibacillaceae</taxon>
        <taxon>Paenibacillus</taxon>
    </lineage>
</organism>
<feature type="transmembrane region" description="Helical" evidence="8">
    <location>
        <begin position="101"/>
        <end position="118"/>
    </location>
</feature>
<evidence type="ECO:0000256" key="5">
    <source>
        <dbReference type="ARBA" id="ARBA00022801"/>
    </source>
</evidence>
<evidence type="ECO:0000256" key="1">
    <source>
        <dbReference type="ARBA" id="ARBA00022475"/>
    </source>
</evidence>
<sequence length="171" mass="18596">MIEILATKLAVRIKLIVPEHPASESVLKFALSLLINAISIIFFSLAISLLTAKTLETVTVLIAFAILRQLSGGFHLKSGFWCVVGTTAMASIMSLLQPSALWIQILNITGILLVLIYAPSGIEKQSRIPSVFYPYLKIAAALTVASNLLIQSPMLALSFFVQSATLIKLRR</sequence>
<dbReference type="AlphaFoldDB" id="A0A098M679"/>
<dbReference type="GO" id="GO:0009372">
    <property type="term" value="P:quorum sensing"/>
    <property type="evidence" value="ECO:0007669"/>
    <property type="project" value="UniProtKB-KW"/>
</dbReference>
<dbReference type="GO" id="GO:0008233">
    <property type="term" value="F:peptidase activity"/>
    <property type="evidence" value="ECO:0007669"/>
    <property type="project" value="UniProtKB-KW"/>
</dbReference>
<dbReference type="Pfam" id="PF04647">
    <property type="entry name" value="AgrB"/>
    <property type="match status" value="1"/>
</dbReference>
<keyword evidence="10" id="KW-1185">Reference proteome</keyword>
<proteinExistence type="predicted"/>